<proteinExistence type="predicted"/>
<feature type="compositionally biased region" description="Low complexity" evidence="1">
    <location>
        <begin position="67"/>
        <end position="79"/>
    </location>
</feature>
<feature type="compositionally biased region" description="Basic and acidic residues" evidence="1">
    <location>
        <begin position="82"/>
        <end position="136"/>
    </location>
</feature>
<protein>
    <submittedName>
        <fullName evidence="2">Uncharacterized protein</fullName>
    </submittedName>
</protein>
<gene>
    <name evidence="2" type="ORF">Pmani_015480</name>
</gene>
<evidence type="ECO:0000313" key="3">
    <source>
        <dbReference type="Proteomes" id="UP001292094"/>
    </source>
</evidence>
<dbReference type="AlphaFoldDB" id="A0AAE1PRI0"/>
<feature type="region of interest" description="Disordered" evidence="1">
    <location>
        <begin position="21"/>
        <end position="136"/>
    </location>
</feature>
<comment type="caution">
    <text evidence="2">The sequence shown here is derived from an EMBL/GenBank/DDBJ whole genome shotgun (WGS) entry which is preliminary data.</text>
</comment>
<dbReference type="EMBL" id="JAWZYT010001345">
    <property type="protein sequence ID" value="KAK4313138.1"/>
    <property type="molecule type" value="Genomic_DNA"/>
</dbReference>
<reference evidence="2" key="1">
    <citation type="submission" date="2023-11" db="EMBL/GenBank/DDBJ databases">
        <title>Genome assemblies of two species of porcelain crab, Petrolisthes cinctipes and Petrolisthes manimaculis (Anomura: Porcellanidae).</title>
        <authorList>
            <person name="Angst P."/>
        </authorList>
    </citation>
    <scope>NUCLEOTIDE SEQUENCE</scope>
    <source>
        <strain evidence="2">PB745_02</strain>
        <tissue evidence="2">Gill</tissue>
    </source>
</reference>
<evidence type="ECO:0000256" key="1">
    <source>
        <dbReference type="SAM" id="MobiDB-lite"/>
    </source>
</evidence>
<dbReference type="Proteomes" id="UP001292094">
    <property type="component" value="Unassembled WGS sequence"/>
</dbReference>
<keyword evidence="3" id="KW-1185">Reference proteome</keyword>
<sequence>MDGSVERYWWEGSREEMDELGLVGERREREESGDGVGWDGEGSEEMDGCGEREGRGGERRGGLHFQLSVGGSLGGHVSLRFSDWRQVEGRGRGGMEEGGKTRRREEMQGKEDEERQGKEDEERRERERRGEDGKEG</sequence>
<organism evidence="2 3">
    <name type="scientific">Petrolisthes manimaculis</name>
    <dbReference type="NCBI Taxonomy" id="1843537"/>
    <lineage>
        <taxon>Eukaryota</taxon>
        <taxon>Metazoa</taxon>
        <taxon>Ecdysozoa</taxon>
        <taxon>Arthropoda</taxon>
        <taxon>Crustacea</taxon>
        <taxon>Multicrustacea</taxon>
        <taxon>Malacostraca</taxon>
        <taxon>Eumalacostraca</taxon>
        <taxon>Eucarida</taxon>
        <taxon>Decapoda</taxon>
        <taxon>Pleocyemata</taxon>
        <taxon>Anomura</taxon>
        <taxon>Galatheoidea</taxon>
        <taxon>Porcellanidae</taxon>
        <taxon>Petrolisthes</taxon>
    </lineage>
</organism>
<evidence type="ECO:0000313" key="2">
    <source>
        <dbReference type="EMBL" id="KAK4313138.1"/>
    </source>
</evidence>
<accession>A0AAE1PRI0</accession>
<name>A0AAE1PRI0_9EUCA</name>
<feature type="compositionally biased region" description="Basic and acidic residues" evidence="1">
    <location>
        <begin position="49"/>
        <end position="61"/>
    </location>
</feature>